<keyword evidence="2" id="KW-1185">Reference proteome</keyword>
<proteinExistence type="predicted"/>
<dbReference type="PANTHER" id="PTHR37833:SF1">
    <property type="entry name" value="SIGNAL PEPTIDE PROTEIN"/>
    <property type="match status" value="1"/>
</dbReference>
<dbReference type="RefSeq" id="WP_135525191.1">
    <property type="nucleotide sequence ID" value="NZ_SRLH01000002.1"/>
</dbReference>
<accession>A0A4Z0L981</accession>
<dbReference type="Pfam" id="PF07610">
    <property type="entry name" value="DUF1573"/>
    <property type="match status" value="1"/>
</dbReference>
<evidence type="ECO:0000313" key="2">
    <source>
        <dbReference type="Proteomes" id="UP000297407"/>
    </source>
</evidence>
<dbReference type="InterPro" id="IPR011467">
    <property type="entry name" value="DUF1573"/>
</dbReference>
<protein>
    <submittedName>
        <fullName evidence="1">DUF1573 domain-containing protein</fullName>
    </submittedName>
</protein>
<dbReference type="Gene3D" id="2.60.40.10">
    <property type="entry name" value="Immunoglobulins"/>
    <property type="match status" value="1"/>
</dbReference>
<dbReference type="PROSITE" id="PS51257">
    <property type="entry name" value="PROKAR_LIPOPROTEIN"/>
    <property type="match status" value="1"/>
</dbReference>
<dbReference type="EMBL" id="SRLH01000002">
    <property type="protein sequence ID" value="TGD58881.1"/>
    <property type="molecule type" value="Genomic_DNA"/>
</dbReference>
<name>A0A4Z0L981_9FLAO</name>
<gene>
    <name evidence="1" type="ORF">E4635_03245</name>
</gene>
<reference evidence="1 2" key="1">
    <citation type="submission" date="2019-04" db="EMBL/GenBank/DDBJ databases">
        <title>Flavobacterium sp. strain DS2-A Genome sequencing and assembly.</title>
        <authorList>
            <person name="Kim I."/>
        </authorList>
    </citation>
    <scope>NUCLEOTIDE SEQUENCE [LARGE SCALE GENOMIC DNA]</scope>
    <source>
        <strain evidence="1 2">DS2-A</strain>
    </source>
</reference>
<dbReference type="AlphaFoldDB" id="A0A4Z0L981"/>
<dbReference type="InterPro" id="IPR013783">
    <property type="entry name" value="Ig-like_fold"/>
</dbReference>
<comment type="caution">
    <text evidence="1">The sequence shown here is derived from an EMBL/GenBank/DDBJ whole genome shotgun (WGS) entry which is preliminary data.</text>
</comment>
<evidence type="ECO:0000313" key="1">
    <source>
        <dbReference type="EMBL" id="TGD58881.1"/>
    </source>
</evidence>
<dbReference type="Proteomes" id="UP000297407">
    <property type="component" value="Unassembled WGS sequence"/>
</dbReference>
<sequence length="164" mass="17934">MIKNVMGFLMVAALVSAVSCKENDHTTDIQTDENNMVVAQDYGTAEPVQPKAKLNPEDYPKIEFETTTFDFGTIKEGNVVEHVFKFRNTGKTDLVITNAQASCGCTVPNWTKEPIKKGESGEVKIQFNSAGKSGLQQKTVTLSSNTEAGNEIINFKANITPKTK</sequence>
<dbReference type="OrthoDB" id="826619at2"/>
<dbReference type="PANTHER" id="PTHR37833">
    <property type="entry name" value="LIPOPROTEIN-RELATED"/>
    <property type="match status" value="1"/>
</dbReference>
<organism evidence="1 2">
    <name type="scientific">Flavobacterium humi</name>
    <dbReference type="NCBI Taxonomy" id="2562683"/>
    <lineage>
        <taxon>Bacteria</taxon>
        <taxon>Pseudomonadati</taxon>
        <taxon>Bacteroidota</taxon>
        <taxon>Flavobacteriia</taxon>
        <taxon>Flavobacteriales</taxon>
        <taxon>Flavobacteriaceae</taxon>
        <taxon>Flavobacterium</taxon>
    </lineage>
</organism>